<dbReference type="InterPro" id="IPR036388">
    <property type="entry name" value="WH-like_DNA-bd_sf"/>
</dbReference>
<evidence type="ECO:0000313" key="7">
    <source>
        <dbReference type="Proteomes" id="UP000609323"/>
    </source>
</evidence>
<dbReference type="Proteomes" id="UP000609323">
    <property type="component" value="Unassembled WGS sequence"/>
</dbReference>
<comment type="similarity">
    <text evidence="1">Belongs to the LysR transcriptional regulatory family.</text>
</comment>
<evidence type="ECO:0000256" key="1">
    <source>
        <dbReference type="ARBA" id="ARBA00009437"/>
    </source>
</evidence>
<dbReference type="InterPro" id="IPR000847">
    <property type="entry name" value="LysR_HTH_N"/>
</dbReference>
<evidence type="ECO:0000256" key="3">
    <source>
        <dbReference type="ARBA" id="ARBA00023125"/>
    </source>
</evidence>
<dbReference type="Pfam" id="PF00126">
    <property type="entry name" value="HTH_1"/>
    <property type="match status" value="1"/>
</dbReference>
<gene>
    <name evidence="6" type="primary">dhcR</name>
    <name evidence="6" type="ORF">GCM10010917_34210</name>
</gene>
<comment type="caution">
    <text evidence="6">The sequence shown here is derived from an EMBL/GenBank/DDBJ whole genome shotgun (WGS) entry which is preliminary data.</text>
</comment>
<dbReference type="Gene3D" id="1.10.10.10">
    <property type="entry name" value="Winged helix-like DNA-binding domain superfamily/Winged helix DNA-binding domain"/>
    <property type="match status" value="1"/>
</dbReference>
<sequence length="307" mass="34283">MDIEGLQAFVAVAREKSISKAAQALHTSQPALSLRIRRMEEGLGFPLLARNWNGVRLTPQGYYFLPYAIRLIQDLEDASSVLTNPWGEEVKPQFEEVTGHGDRLLIGMDTWLAPKYTAPILRVLHHSYPGVNVRFVTRPTETILDLIEYRSIHLGIHYHELSRPALRTAPLAEDDTLLLAAPDVERSIDPQLDALPDLTLPFLLFDNPVLLSHRYVTTAMFQRFGISRIRVVDDLNVAAALVAEGLAYTMLPASTYAPSFRSLEPAIVSRSLHGLVPPLPIRAAYVHADDDPFAEIIRCVIEHISVV</sequence>
<organism evidence="6 7">
    <name type="scientific">Paenibacillus physcomitrellae</name>
    <dbReference type="NCBI Taxonomy" id="1619311"/>
    <lineage>
        <taxon>Bacteria</taxon>
        <taxon>Bacillati</taxon>
        <taxon>Bacillota</taxon>
        <taxon>Bacilli</taxon>
        <taxon>Bacillales</taxon>
        <taxon>Paenibacillaceae</taxon>
        <taxon>Paenibacillus</taxon>
    </lineage>
</organism>
<dbReference type="SUPFAM" id="SSF53850">
    <property type="entry name" value="Periplasmic binding protein-like II"/>
    <property type="match status" value="1"/>
</dbReference>
<dbReference type="PANTHER" id="PTHR30126">
    <property type="entry name" value="HTH-TYPE TRANSCRIPTIONAL REGULATOR"/>
    <property type="match status" value="1"/>
</dbReference>
<dbReference type="InterPro" id="IPR005119">
    <property type="entry name" value="LysR_subst-bd"/>
</dbReference>
<dbReference type="Pfam" id="PF03466">
    <property type="entry name" value="LysR_substrate"/>
    <property type="match status" value="1"/>
</dbReference>
<dbReference type="CDD" id="cd05466">
    <property type="entry name" value="PBP2_LTTR_substrate"/>
    <property type="match status" value="1"/>
</dbReference>
<evidence type="ECO:0000259" key="5">
    <source>
        <dbReference type="PROSITE" id="PS50931"/>
    </source>
</evidence>
<dbReference type="SUPFAM" id="SSF46785">
    <property type="entry name" value="Winged helix' DNA-binding domain"/>
    <property type="match status" value="1"/>
</dbReference>
<name>A0ABQ1GLL8_9BACL</name>
<keyword evidence="4" id="KW-0804">Transcription</keyword>
<dbReference type="PROSITE" id="PS50931">
    <property type="entry name" value="HTH_LYSR"/>
    <property type="match status" value="1"/>
</dbReference>
<protein>
    <submittedName>
        <fullName evidence="6">Transcriptional regulator</fullName>
    </submittedName>
</protein>
<proteinExistence type="inferred from homology"/>
<keyword evidence="7" id="KW-1185">Reference proteome</keyword>
<dbReference type="InterPro" id="IPR036390">
    <property type="entry name" value="WH_DNA-bd_sf"/>
</dbReference>
<evidence type="ECO:0000256" key="4">
    <source>
        <dbReference type="ARBA" id="ARBA00023163"/>
    </source>
</evidence>
<keyword evidence="2" id="KW-0805">Transcription regulation</keyword>
<evidence type="ECO:0000313" key="6">
    <source>
        <dbReference type="EMBL" id="GGA46088.1"/>
    </source>
</evidence>
<keyword evidence="3" id="KW-0238">DNA-binding</keyword>
<evidence type="ECO:0000256" key="2">
    <source>
        <dbReference type="ARBA" id="ARBA00023015"/>
    </source>
</evidence>
<dbReference type="RefSeq" id="WP_174704712.1">
    <property type="nucleotide sequence ID" value="NZ_CP022584.1"/>
</dbReference>
<dbReference type="PRINTS" id="PR00039">
    <property type="entry name" value="HTHLYSR"/>
</dbReference>
<feature type="domain" description="HTH lysR-type" evidence="5">
    <location>
        <begin position="1"/>
        <end position="58"/>
    </location>
</feature>
<accession>A0ABQ1GLL8</accession>
<dbReference type="EMBL" id="BMHF01000014">
    <property type="protein sequence ID" value="GGA46088.1"/>
    <property type="molecule type" value="Genomic_DNA"/>
</dbReference>
<reference evidence="7" key="1">
    <citation type="journal article" date="2019" name="Int. J. Syst. Evol. Microbiol.">
        <title>The Global Catalogue of Microorganisms (GCM) 10K type strain sequencing project: providing services to taxonomists for standard genome sequencing and annotation.</title>
        <authorList>
            <consortium name="The Broad Institute Genomics Platform"/>
            <consortium name="The Broad Institute Genome Sequencing Center for Infectious Disease"/>
            <person name="Wu L."/>
            <person name="Ma J."/>
        </authorList>
    </citation>
    <scope>NUCLEOTIDE SEQUENCE [LARGE SCALE GENOMIC DNA]</scope>
    <source>
        <strain evidence="7">CGMCC 1.15044</strain>
    </source>
</reference>
<dbReference type="Gene3D" id="3.40.190.290">
    <property type="match status" value="1"/>
</dbReference>